<dbReference type="EMBL" id="JASBWR010000067">
    <property type="protein sequence ID" value="KAJ9100020.1"/>
    <property type="molecule type" value="Genomic_DNA"/>
</dbReference>
<gene>
    <name evidence="1" type="ORF">QFC19_005838</name>
</gene>
<accession>A0ACC2VM98</accession>
<proteinExistence type="predicted"/>
<evidence type="ECO:0000313" key="2">
    <source>
        <dbReference type="Proteomes" id="UP001241377"/>
    </source>
</evidence>
<organism evidence="1 2">
    <name type="scientific">Naganishia cerealis</name>
    <dbReference type="NCBI Taxonomy" id="610337"/>
    <lineage>
        <taxon>Eukaryota</taxon>
        <taxon>Fungi</taxon>
        <taxon>Dikarya</taxon>
        <taxon>Basidiomycota</taxon>
        <taxon>Agaricomycotina</taxon>
        <taxon>Tremellomycetes</taxon>
        <taxon>Filobasidiales</taxon>
        <taxon>Filobasidiaceae</taxon>
        <taxon>Naganishia</taxon>
    </lineage>
</organism>
<dbReference type="Proteomes" id="UP001241377">
    <property type="component" value="Unassembled WGS sequence"/>
</dbReference>
<sequence>MEECVVTAPPSVSVGGGGQESGMDSMISRISSDNAPHGQGQMTDRMRQGQRKRSTSQTQWTSFSDRHSQQNLQKEDAKTSGMTIWSAKSTDSLLLSNSPREGFTHKTRSGTNNPQIRRESATSGLTSGFMRIPGTGAGTPRGFPTGVGTETRSNQASHAYIQPSSMAVAPSTSVPSNSHLSSHQGSYAGQGLSTSHATNNSLALRPPSSGSTHGVTGSGSRRHTGPGPASAYGTNVNANAYQSGGSGQGYNSRRTTGLNNRYSSRLFSPQRQSHLSFKSYQNQSIEEQEAQIKEELKPYLDGTHHTDEIQVKFKMPWKRLDTFLRRIALEAEDAWDYEGRGWASGASATGAEWSETKRKEKAEAVERGDYGKVVIVLR</sequence>
<name>A0ACC2VM98_9TREE</name>
<comment type="caution">
    <text evidence="1">The sequence shown here is derived from an EMBL/GenBank/DDBJ whole genome shotgun (WGS) entry which is preliminary data.</text>
</comment>
<evidence type="ECO:0000313" key="1">
    <source>
        <dbReference type="EMBL" id="KAJ9100020.1"/>
    </source>
</evidence>
<keyword evidence="2" id="KW-1185">Reference proteome</keyword>
<reference evidence="1" key="1">
    <citation type="submission" date="2023-04" db="EMBL/GenBank/DDBJ databases">
        <title>Draft Genome sequencing of Naganishia species isolated from polar environments using Oxford Nanopore Technology.</title>
        <authorList>
            <person name="Leo P."/>
            <person name="Venkateswaran K."/>
        </authorList>
    </citation>
    <scope>NUCLEOTIDE SEQUENCE</scope>
    <source>
        <strain evidence="1">MNA-CCFEE 5261</strain>
    </source>
</reference>
<protein>
    <submittedName>
        <fullName evidence="1">Uncharacterized protein</fullName>
    </submittedName>
</protein>